<dbReference type="Gene3D" id="3.40.50.2300">
    <property type="match status" value="1"/>
</dbReference>
<dbReference type="EMBL" id="CP063849">
    <property type="protein sequence ID" value="QOY87809.1"/>
    <property type="molecule type" value="Genomic_DNA"/>
</dbReference>
<evidence type="ECO:0000313" key="2">
    <source>
        <dbReference type="Proteomes" id="UP000593892"/>
    </source>
</evidence>
<name>A0A7S7NR66_PALFE</name>
<dbReference type="SUPFAM" id="SSF52172">
    <property type="entry name" value="CheY-like"/>
    <property type="match status" value="1"/>
</dbReference>
<evidence type="ECO:0000313" key="1">
    <source>
        <dbReference type="EMBL" id="QOY87809.1"/>
    </source>
</evidence>
<reference evidence="1 2" key="1">
    <citation type="submission" date="2020-10" db="EMBL/GenBank/DDBJ databases">
        <title>Complete genome sequence of Paludibaculum fermentans P105T, a facultatively anaerobic acidobacterium capable of dissimilatory Fe(III) reduction.</title>
        <authorList>
            <person name="Dedysh S.N."/>
            <person name="Beletsky A.V."/>
            <person name="Kulichevskaya I.S."/>
            <person name="Mardanov A.V."/>
            <person name="Ravin N.V."/>
        </authorList>
    </citation>
    <scope>NUCLEOTIDE SEQUENCE [LARGE SCALE GENOMIC DNA]</scope>
    <source>
        <strain evidence="1 2">P105</strain>
    </source>
</reference>
<keyword evidence="2" id="KW-1185">Reference proteome</keyword>
<evidence type="ECO:0008006" key="3">
    <source>
        <dbReference type="Google" id="ProtNLM"/>
    </source>
</evidence>
<organism evidence="1 2">
    <name type="scientific">Paludibaculum fermentans</name>
    <dbReference type="NCBI Taxonomy" id="1473598"/>
    <lineage>
        <taxon>Bacteria</taxon>
        <taxon>Pseudomonadati</taxon>
        <taxon>Acidobacteriota</taxon>
        <taxon>Terriglobia</taxon>
        <taxon>Bryobacterales</taxon>
        <taxon>Bryobacteraceae</taxon>
        <taxon>Paludibaculum</taxon>
    </lineage>
</organism>
<sequence>MLDSNITHNNYKATFFGLEKVLSTSLSDALTRCNCLIFNQNQDLDRDRARPDIVFCSPSPEVLKPVLQRFKHTPVVVVSRLPEVDGWLDALEAGAADYCAAPFEPTQLRWLLDTHARARKALAAA</sequence>
<protein>
    <recommendedName>
        <fullName evidence="3">Response regulatory domain-containing protein</fullName>
    </recommendedName>
</protein>
<proteinExistence type="predicted"/>
<dbReference type="InterPro" id="IPR011006">
    <property type="entry name" value="CheY-like_superfamily"/>
</dbReference>
<dbReference type="RefSeq" id="WP_194449476.1">
    <property type="nucleotide sequence ID" value="NZ_CP063849.1"/>
</dbReference>
<gene>
    <name evidence="1" type="ORF">IRI77_34570</name>
</gene>
<dbReference type="KEGG" id="pfer:IRI77_34570"/>
<accession>A0A7S7NR66</accession>
<dbReference type="Proteomes" id="UP000593892">
    <property type="component" value="Chromosome"/>
</dbReference>
<dbReference type="AlphaFoldDB" id="A0A7S7NR66"/>